<dbReference type="EMBL" id="MU394282">
    <property type="protein sequence ID" value="KAI6092733.1"/>
    <property type="molecule type" value="Genomic_DNA"/>
</dbReference>
<sequence length="581" mass="63865">MASDTSRPSTENGGSRPPTSRFVEGSMNDRVSATPPVQFLEPDQLKNFERQFYTKQSNANPHREQRRARRDRPLSESSVAEQANVQEQHIITHRKSTGFFGRVRDALGWNSSSRNNNAQKHESSRKHSSLQEPLQQPPLPQRPDHLRAAKSHSEMYNLPQLSSLNVSGGARPTRDEVMQSYQELMATGFFQSHAIKSTRHAGPGSRGNDRRAAPPVPPMPPLPTIPGSAPCSPAPPPRTSSIDIAAQSPTSPYTSPQKPTGPSFRTRAASHHNQRGGRVPSRSEASFPVPAPAPVLQSMESNHSLRGRKRNRTDTEEMGNSNVDAAGLPTSSSFAQPLKRVAKKLRKTPSSTAPTRDTPTPDGVLRLPPSTSIGGTLYANEKAVRMRSPSPAIPNVAIAVARRKASQQQQQQKQSQSPRRTFSSSSRSEGNRLRKRGKSISLRSRTASGARAAADGLDTLDLMDDDSDIYQDATATASSTATSDDDDVFRGRDALSVVPDANRGIPSVPRIPDQYHYFHKPGVPKGRYCREDQPHQQYQYRQDENANLKAHSPAPRHRPTRGYAHADVENRGAQWNFGEAM</sequence>
<dbReference type="Proteomes" id="UP001497680">
    <property type="component" value="Unassembled WGS sequence"/>
</dbReference>
<comment type="caution">
    <text evidence="1">The sequence shown here is derived from an EMBL/GenBank/DDBJ whole genome shotgun (WGS) entry which is preliminary data.</text>
</comment>
<proteinExistence type="predicted"/>
<reference evidence="1 2" key="1">
    <citation type="journal article" date="2022" name="New Phytol.">
        <title>Ecological generalism drives hyperdiversity of secondary metabolite gene clusters in xylarialean endophytes.</title>
        <authorList>
            <person name="Franco M.E.E."/>
            <person name="Wisecaver J.H."/>
            <person name="Arnold A.E."/>
            <person name="Ju Y.M."/>
            <person name="Slot J.C."/>
            <person name="Ahrendt S."/>
            <person name="Moore L.P."/>
            <person name="Eastman K.E."/>
            <person name="Scott K."/>
            <person name="Konkel Z."/>
            <person name="Mondo S.J."/>
            <person name="Kuo A."/>
            <person name="Hayes R.D."/>
            <person name="Haridas S."/>
            <person name="Andreopoulos B."/>
            <person name="Riley R."/>
            <person name="LaButti K."/>
            <person name="Pangilinan J."/>
            <person name="Lipzen A."/>
            <person name="Amirebrahimi M."/>
            <person name="Yan J."/>
            <person name="Adam C."/>
            <person name="Keymanesh K."/>
            <person name="Ng V."/>
            <person name="Louie K."/>
            <person name="Northen T."/>
            <person name="Drula E."/>
            <person name="Henrissat B."/>
            <person name="Hsieh H.M."/>
            <person name="Youens-Clark K."/>
            <person name="Lutzoni F."/>
            <person name="Miadlikowska J."/>
            <person name="Eastwood D.C."/>
            <person name="Hamelin R.C."/>
            <person name="Grigoriev I.V."/>
            <person name="U'Ren J.M."/>
        </authorList>
    </citation>
    <scope>NUCLEOTIDE SEQUENCE [LARGE SCALE GENOMIC DNA]</scope>
    <source>
        <strain evidence="1 2">ER1909</strain>
    </source>
</reference>
<keyword evidence="2" id="KW-1185">Reference proteome</keyword>
<gene>
    <name evidence="1" type="ORF">F4821DRAFT_223142</name>
</gene>
<organism evidence="1 2">
    <name type="scientific">Hypoxylon rubiginosum</name>
    <dbReference type="NCBI Taxonomy" id="110542"/>
    <lineage>
        <taxon>Eukaryota</taxon>
        <taxon>Fungi</taxon>
        <taxon>Dikarya</taxon>
        <taxon>Ascomycota</taxon>
        <taxon>Pezizomycotina</taxon>
        <taxon>Sordariomycetes</taxon>
        <taxon>Xylariomycetidae</taxon>
        <taxon>Xylariales</taxon>
        <taxon>Hypoxylaceae</taxon>
        <taxon>Hypoxylon</taxon>
    </lineage>
</organism>
<evidence type="ECO:0000313" key="2">
    <source>
        <dbReference type="Proteomes" id="UP001497680"/>
    </source>
</evidence>
<name>A0ACC0DJK4_9PEZI</name>
<protein>
    <submittedName>
        <fullName evidence="1">Uncharacterized protein</fullName>
    </submittedName>
</protein>
<evidence type="ECO:0000313" key="1">
    <source>
        <dbReference type="EMBL" id="KAI6092733.1"/>
    </source>
</evidence>
<accession>A0ACC0DJK4</accession>